<name>A0A0R0ISV1_SOYBN</name>
<dbReference type="OrthoDB" id="10532364at2759"/>
<accession>A0A0R0ISV1</accession>
<proteinExistence type="predicted"/>
<dbReference type="Gramene" id="KRH45374">
    <property type="protein sequence ID" value="KRH45374"/>
    <property type="gene ID" value="GLYMA_08G267300"/>
</dbReference>
<evidence type="ECO:0000313" key="1">
    <source>
        <dbReference type="EMBL" id="KRH45374.1"/>
    </source>
</evidence>
<protein>
    <submittedName>
        <fullName evidence="1 2">Uncharacterized protein</fullName>
    </submittedName>
</protein>
<evidence type="ECO:0000313" key="3">
    <source>
        <dbReference type="Proteomes" id="UP000008827"/>
    </source>
</evidence>
<dbReference type="AlphaFoldDB" id="A0A0R0ISV1"/>
<gene>
    <name evidence="1" type="ORF">GLYMA_08G267300</name>
</gene>
<reference evidence="1 2" key="1">
    <citation type="journal article" date="2010" name="Nature">
        <title>Genome sequence of the palaeopolyploid soybean.</title>
        <authorList>
            <person name="Schmutz J."/>
            <person name="Cannon S.B."/>
            <person name="Schlueter J."/>
            <person name="Ma J."/>
            <person name="Mitros T."/>
            <person name="Nelson W."/>
            <person name="Hyten D.L."/>
            <person name="Song Q."/>
            <person name="Thelen J.J."/>
            <person name="Cheng J."/>
            <person name="Xu D."/>
            <person name="Hellsten U."/>
            <person name="May G.D."/>
            <person name="Yu Y."/>
            <person name="Sakurai T."/>
            <person name="Umezawa T."/>
            <person name="Bhattacharyya M.K."/>
            <person name="Sandhu D."/>
            <person name="Valliyodan B."/>
            <person name="Lindquist E."/>
            <person name="Peto M."/>
            <person name="Grant D."/>
            <person name="Shu S."/>
            <person name="Goodstein D."/>
            <person name="Barry K."/>
            <person name="Futrell-Griggs M."/>
            <person name="Abernathy B."/>
            <person name="Du J."/>
            <person name="Tian Z."/>
            <person name="Zhu L."/>
            <person name="Gill N."/>
            <person name="Joshi T."/>
            <person name="Libault M."/>
            <person name="Sethuraman A."/>
            <person name="Zhang X.-C."/>
            <person name="Shinozaki K."/>
            <person name="Nguyen H.T."/>
            <person name="Wing R.A."/>
            <person name="Cregan P."/>
            <person name="Specht J."/>
            <person name="Grimwood J."/>
            <person name="Rokhsar D."/>
            <person name="Stacey G."/>
            <person name="Shoemaker R.C."/>
            <person name="Jackson S.A."/>
        </authorList>
    </citation>
    <scope>NUCLEOTIDE SEQUENCE [LARGE SCALE GENOMIC DNA]</scope>
    <source>
        <strain evidence="2">cv. Williams 82</strain>
        <tissue evidence="1">Callus</tissue>
    </source>
</reference>
<organism evidence="1">
    <name type="scientific">Glycine max</name>
    <name type="common">Soybean</name>
    <name type="synonym">Glycine hispida</name>
    <dbReference type="NCBI Taxonomy" id="3847"/>
    <lineage>
        <taxon>Eukaryota</taxon>
        <taxon>Viridiplantae</taxon>
        <taxon>Streptophyta</taxon>
        <taxon>Embryophyta</taxon>
        <taxon>Tracheophyta</taxon>
        <taxon>Spermatophyta</taxon>
        <taxon>Magnoliopsida</taxon>
        <taxon>eudicotyledons</taxon>
        <taxon>Gunneridae</taxon>
        <taxon>Pentapetalae</taxon>
        <taxon>rosids</taxon>
        <taxon>fabids</taxon>
        <taxon>Fabales</taxon>
        <taxon>Fabaceae</taxon>
        <taxon>Papilionoideae</taxon>
        <taxon>50 kb inversion clade</taxon>
        <taxon>NPAAA clade</taxon>
        <taxon>indigoferoid/millettioid clade</taxon>
        <taxon>Phaseoleae</taxon>
        <taxon>Glycine</taxon>
        <taxon>Glycine subgen. Soja</taxon>
    </lineage>
</organism>
<dbReference type="Proteomes" id="UP000008827">
    <property type="component" value="Chromosome 8"/>
</dbReference>
<reference evidence="1" key="3">
    <citation type="submission" date="2018-07" db="EMBL/GenBank/DDBJ databases">
        <title>WGS assembly of Glycine max.</title>
        <authorList>
            <person name="Schmutz J."/>
            <person name="Cannon S."/>
            <person name="Schlueter J."/>
            <person name="Ma J."/>
            <person name="Mitros T."/>
            <person name="Nelson W."/>
            <person name="Hyten D."/>
            <person name="Song Q."/>
            <person name="Thelen J."/>
            <person name="Cheng J."/>
            <person name="Xu D."/>
            <person name="Hellsten U."/>
            <person name="May G."/>
            <person name="Yu Y."/>
            <person name="Sakurai T."/>
            <person name="Umezawa T."/>
            <person name="Bhattacharyya M."/>
            <person name="Sandhu D."/>
            <person name="Valliyodan B."/>
            <person name="Lindquist E."/>
            <person name="Peto M."/>
            <person name="Grant D."/>
            <person name="Shu S."/>
            <person name="Goodstein D."/>
            <person name="Barry K."/>
            <person name="Futrell-Griggs M."/>
            <person name="Abernathy B."/>
            <person name="Du J."/>
            <person name="Tian Z."/>
            <person name="Zhu L."/>
            <person name="Gill N."/>
            <person name="Joshi T."/>
            <person name="Libault M."/>
            <person name="Sethuraman A."/>
            <person name="Zhang X."/>
            <person name="Shinozaki K."/>
            <person name="Nguyen H."/>
            <person name="Wing R."/>
            <person name="Cregan P."/>
            <person name="Specht J."/>
            <person name="Grimwood J."/>
            <person name="Rokhsar D."/>
            <person name="Stacey G."/>
            <person name="Shoemaker R."/>
            <person name="Jackson S."/>
        </authorList>
    </citation>
    <scope>NUCLEOTIDE SEQUENCE</scope>
    <source>
        <tissue evidence="1">Callus</tissue>
    </source>
</reference>
<sequence>MDLNASPKALDKLLGNVLAFKIKVQPKYKNSAVLKCSSYLSLINNVLDMLPDAEACSKINVTMLDSNNPAQHEYQSISITADHDPLIGLPLTPTK</sequence>
<dbReference type="EMBL" id="CM000841">
    <property type="protein sequence ID" value="KRH45374.1"/>
    <property type="molecule type" value="Genomic_DNA"/>
</dbReference>
<evidence type="ECO:0000313" key="2">
    <source>
        <dbReference type="EnsemblPlants" id="KRH45374"/>
    </source>
</evidence>
<dbReference type="EnsemblPlants" id="KRH45374">
    <property type="protein sequence ID" value="KRH45374"/>
    <property type="gene ID" value="GLYMA_08G267300"/>
</dbReference>
<keyword evidence="3" id="KW-1185">Reference proteome</keyword>
<dbReference type="InParanoid" id="A0A0R0ISV1"/>
<reference evidence="2" key="2">
    <citation type="submission" date="2018-02" db="UniProtKB">
        <authorList>
            <consortium name="EnsemblPlants"/>
        </authorList>
    </citation>
    <scope>IDENTIFICATION</scope>
    <source>
        <strain evidence="2">Williams 82</strain>
    </source>
</reference>